<dbReference type="InterPro" id="IPR002528">
    <property type="entry name" value="MATE_fam"/>
</dbReference>
<comment type="caution">
    <text evidence="8">The sequence shown here is derived from an EMBL/GenBank/DDBJ whole genome shotgun (WGS) entry which is preliminary data.</text>
</comment>
<dbReference type="OrthoDB" id="9808954at2"/>
<comment type="subcellular location">
    <subcellularLocation>
        <location evidence="1">Cell membrane</location>
        <topology evidence="1">Multi-pass membrane protein</topology>
    </subcellularLocation>
</comment>
<feature type="transmembrane region" description="Helical" evidence="7">
    <location>
        <begin position="107"/>
        <end position="129"/>
    </location>
</feature>
<keyword evidence="6 7" id="KW-0472">Membrane</keyword>
<feature type="transmembrane region" description="Helical" evidence="7">
    <location>
        <begin position="250"/>
        <end position="271"/>
    </location>
</feature>
<dbReference type="EMBL" id="AWEZ01000008">
    <property type="protein sequence ID" value="ERL10519.1"/>
    <property type="molecule type" value="Genomic_DNA"/>
</dbReference>
<dbReference type="Proteomes" id="UP000016638">
    <property type="component" value="Unassembled WGS sequence"/>
</dbReference>
<keyword evidence="5 7" id="KW-1133">Transmembrane helix</keyword>
<feature type="transmembrane region" description="Helical" evidence="7">
    <location>
        <begin position="183"/>
        <end position="201"/>
    </location>
</feature>
<evidence type="ECO:0000256" key="5">
    <source>
        <dbReference type="ARBA" id="ARBA00022989"/>
    </source>
</evidence>
<evidence type="ECO:0000256" key="1">
    <source>
        <dbReference type="ARBA" id="ARBA00004651"/>
    </source>
</evidence>
<dbReference type="InterPro" id="IPR048279">
    <property type="entry name" value="MdtK-like"/>
</dbReference>
<feature type="transmembrane region" description="Helical" evidence="7">
    <location>
        <begin position="401"/>
        <end position="421"/>
    </location>
</feature>
<organism evidence="8 9">
    <name type="scientific">Olsenella profusa F0195</name>
    <dbReference type="NCBI Taxonomy" id="1125712"/>
    <lineage>
        <taxon>Bacteria</taxon>
        <taxon>Bacillati</taxon>
        <taxon>Actinomycetota</taxon>
        <taxon>Coriobacteriia</taxon>
        <taxon>Coriobacteriales</taxon>
        <taxon>Atopobiaceae</taxon>
        <taxon>Olsenella</taxon>
    </lineage>
</organism>
<dbReference type="PATRIC" id="fig|1125712.3.peg.256"/>
<dbReference type="eggNOG" id="COG0534">
    <property type="taxonomic scope" value="Bacteria"/>
</dbReference>
<feature type="transmembrane region" description="Helical" evidence="7">
    <location>
        <begin position="372"/>
        <end position="394"/>
    </location>
</feature>
<dbReference type="PANTHER" id="PTHR43823:SF3">
    <property type="entry name" value="MULTIDRUG EXPORT PROTEIN MEPA"/>
    <property type="match status" value="1"/>
</dbReference>
<keyword evidence="3" id="KW-1003">Cell membrane</keyword>
<dbReference type="RefSeq" id="WP_021725104.1">
    <property type="nucleotide sequence ID" value="NZ_AWEZ01000008.1"/>
</dbReference>
<proteinExistence type="predicted"/>
<dbReference type="InterPro" id="IPR051327">
    <property type="entry name" value="MATE_MepA_subfamily"/>
</dbReference>
<dbReference type="PANTHER" id="PTHR43823">
    <property type="entry name" value="SPORULATION PROTEIN YKVU"/>
    <property type="match status" value="1"/>
</dbReference>
<evidence type="ECO:0000256" key="2">
    <source>
        <dbReference type="ARBA" id="ARBA00022448"/>
    </source>
</evidence>
<dbReference type="AlphaFoldDB" id="U2TBU9"/>
<keyword evidence="2" id="KW-0813">Transport</keyword>
<keyword evidence="9" id="KW-1185">Reference proteome</keyword>
<protein>
    <submittedName>
        <fullName evidence="8">MATE domain protein</fullName>
    </submittedName>
</protein>
<feature type="transmembrane region" description="Helical" evidence="7">
    <location>
        <begin position="149"/>
        <end position="171"/>
    </location>
</feature>
<keyword evidence="4 7" id="KW-0812">Transmembrane</keyword>
<gene>
    <name evidence="8" type="ORF">HMPREF1316_2053</name>
</gene>
<feature type="transmembrane region" description="Helical" evidence="7">
    <location>
        <begin position="330"/>
        <end position="349"/>
    </location>
</feature>
<reference evidence="8 9" key="1">
    <citation type="submission" date="2013-08" db="EMBL/GenBank/DDBJ databases">
        <authorList>
            <person name="Durkin A.S."/>
            <person name="Haft D.R."/>
            <person name="McCorrison J."/>
            <person name="Torralba M."/>
            <person name="Gillis M."/>
            <person name="Haft D.H."/>
            <person name="Methe B."/>
            <person name="Sutton G."/>
            <person name="Nelson K.E."/>
        </authorList>
    </citation>
    <scope>NUCLEOTIDE SEQUENCE [LARGE SCALE GENOMIC DNA]</scope>
    <source>
        <strain evidence="8 9">F0195</strain>
    </source>
</reference>
<dbReference type="GO" id="GO:0042910">
    <property type="term" value="F:xenobiotic transmembrane transporter activity"/>
    <property type="evidence" value="ECO:0007669"/>
    <property type="project" value="InterPro"/>
</dbReference>
<evidence type="ECO:0000256" key="4">
    <source>
        <dbReference type="ARBA" id="ARBA00022692"/>
    </source>
</evidence>
<dbReference type="PIRSF" id="PIRSF006603">
    <property type="entry name" value="DinF"/>
    <property type="match status" value="1"/>
</dbReference>
<evidence type="ECO:0000256" key="6">
    <source>
        <dbReference type="ARBA" id="ARBA00023136"/>
    </source>
</evidence>
<dbReference type="STRING" id="1125712.HMPREF1316_2053"/>
<dbReference type="GO" id="GO:0015297">
    <property type="term" value="F:antiporter activity"/>
    <property type="evidence" value="ECO:0007669"/>
    <property type="project" value="InterPro"/>
</dbReference>
<evidence type="ECO:0000313" key="9">
    <source>
        <dbReference type="Proteomes" id="UP000016638"/>
    </source>
</evidence>
<evidence type="ECO:0000256" key="3">
    <source>
        <dbReference type="ARBA" id="ARBA00022475"/>
    </source>
</evidence>
<dbReference type="Pfam" id="PF01554">
    <property type="entry name" value="MatE"/>
    <property type="match status" value="2"/>
</dbReference>
<feature type="transmembrane region" description="Helical" evidence="7">
    <location>
        <begin position="427"/>
        <end position="451"/>
    </location>
</feature>
<feature type="transmembrane region" description="Helical" evidence="7">
    <location>
        <begin position="67"/>
        <end position="95"/>
    </location>
</feature>
<accession>U2TBU9</accession>
<evidence type="ECO:0000256" key="7">
    <source>
        <dbReference type="SAM" id="Phobius"/>
    </source>
</evidence>
<feature type="transmembrane region" description="Helical" evidence="7">
    <location>
        <begin position="283"/>
        <end position="301"/>
    </location>
</feature>
<sequence>MSDLIADVAQGERIAAAHRLFAETAPRRLFFKAALPGSLSMLCSALYDMSDGILVGQLLGESAFAAVGLAMPFVIIAFAFGDLIGVGSSVPIAIALGEGDHERANNIFTCSAVMIELAAVVLGGTLWVLAPLIMAAMGATGDVARMATLFLRVYAFASPLTTILFAADNYLRICGRIKTSMGINVLMSVLGAVVEFSLLYFTDLGVVGAALGYCVALATASIVAMAPFAAGRMLLRFVRLRLSASLVREVVIAGMPAFLGNVAGRVTSILLNASLLELGGERAVSVFGMLMYVSGFVYSLIYGMCDSLQPAVGYNWGAHDYGRMRSLERWCFSAAALVGVALSVVPFLLPGEVTHLFMAQAHGELLAMATEAFQIFSLTYVFRWFALASMSFLTATEKSKAATILSLAQALVCPVVVLVALRPLGLMGLWLNAPVSALVTSLGALGLLMGLRHELHLTA</sequence>
<evidence type="ECO:0000313" key="8">
    <source>
        <dbReference type="EMBL" id="ERL10519.1"/>
    </source>
</evidence>
<feature type="transmembrane region" description="Helical" evidence="7">
    <location>
        <begin position="207"/>
        <end position="229"/>
    </location>
</feature>
<dbReference type="GO" id="GO:0005886">
    <property type="term" value="C:plasma membrane"/>
    <property type="evidence" value="ECO:0007669"/>
    <property type="project" value="UniProtKB-SubCell"/>
</dbReference>
<name>U2TBU9_9ACTN</name>